<dbReference type="STRING" id="326424.FRAAL4106"/>
<dbReference type="KEGG" id="fal:FRAAL4106"/>
<proteinExistence type="predicted"/>
<keyword evidence="2" id="KW-1185">Reference proteome</keyword>
<dbReference type="EMBL" id="CT573213">
    <property type="protein sequence ID" value="CAJ62748.1"/>
    <property type="molecule type" value="Genomic_DNA"/>
</dbReference>
<name>Q0RIC2_FRAAA</name>
<dbReference type="AlphaFoldDB" id="Q0RIC2"/>
<gene>
    <name evidence="1" type="ordered locus">FRAAL4106</name>
</gene>
<sequence length="58" mass="6274">MALRGGPGREGRGSGQPRIYVNDYYGGGWRVAKSFVLNLSRSERAVTAPLPMPAREAP</sequence>
<reference evidence="1 2" key="1">
    <citation type="journal article" date="2007" name="Genome Res.">
        <title>Genome characteristics of facultatively symbiotic Frankia sp. strains reflect host range and host plant biogeography.</title>
        <authorList>
            <person name="Normand P."/>
            <person name="Lapierre P."/>
            <person name="Tisa L.S."/>
            <person name="Gogarten J.P."/>
            <person name="Alloisio N."/>
            <person name="Bagnarol E."/>
            <person name="Bassi C.A."/>
            <person name="Berry A.M."/>
            <person name="Bickhart D.M."/>
            <person name="Choisne N."/>
            <person name="Couloux A."/>
            <person name="Cournoyer B."/>
            <person name="Cruveiller S."/>
            <person name="Daubin V."/>
            <person name="Demange N."/>
            <person name="Francino M.P."/>
            <person name="Goltsman E."/>
            <person name="Huang Y."/>
            <person name="Kopp O.R."/>
            <person name="Labarre L."/>
            <person name="Lapidus A."/>
            <person name="Lavire C."/>
            <person name="Marechal J."/>
            <person name="Martinez M."/>
            <person name="Mastronunzio J.E."/>
            <person name="Mullin B.C."/>
            <person name="Niemann J."/>
            <person name="Pujic P."/>
            <person name="Rawnsley T."/>
            <person name="Rouy Z."/>
            <person name="Schenowitz C."/>
            <person name="Sellstedt A."/>
            <person name="Tavares F."/>
            <person name="Tomkins J.P."/>
            <person name="Vallenet D."/>
            <person name="Valverde C."/>
            <person name="Wall L.G."/>
            <person name="Wang Y."/>
            <person name="Medigue C."/>
            <person name="Benson D.R."/>
        </authorList>
    </citation>
    <scope>NUCLEOTIDE SEQUENCE [LARGE SCALE GENOMIC DNA]</scope>
    <source>
        <strain evidence="2">DSM 45986 / CECT 9034 / ACN14a</strain>
    </source>
</reference>
<accession>Q0RIC2</accession>
<dbReference type="HOGENOM" id="CLU_2972832_0_0_11"/>
<evidence type="ECO:0000313" key="1">
    <source>
        <dbReference type="EMBL" id="CAJ62748.1"/>
    </source>
</evidence>
<organism evidence="1 2">
    <name type="scientific">Frankia alni (strain DSM 45986 / CECT 9034 / ACN14a)</name>
    <dbReference type="NCBI Taxonomy" id="326424"/>
    <lineage>
        <taxon>Bacteria</taxon>
        <taxon>Bacillati</taxon>
        <taxon>Actinomycetota</taxon>
        <taxon>Actinomycetes</taxon>
        <taxon>Frankiales</taxon>
        <taxon>Frankiaceae</taxon>
        <taxon>Frankia</taxon>
    </lineage>
</organism>
<protein>
    <submittedName>
        <fullName evidence="1">Uncharacterized protein</fullName>
    </submittedName>
</protein>
<dbReference type="Proteomes" id="UP000000657">
    <property type="component" value="Chromosome"/>
</dbReference>
<evidence type="ECO:0000313" key="2">
    <source>
        <dbReference type="Proteomes" id="UP000000657"/>
    </source>
</evidence>